<keyword evidence="2 6" id="KW-0812">Transmembrane</keyword>
<dbReference type="Pfam" id="PF02683">
    <property type="entry name" value="DsbD_TM"/>
    <property type="match status" value="1"/>
</dbReference>
<dbReference type="Pfam" id="PF13899">
    <property type="entry name" value="Thioredoxin_7"/>
    <property type="match status" value="1"/>
</dbReference>
<evidence type="ECO:0000256" key="5">
    <source>
        <dbReference type="ARBA" id="ARBA00023136"/>
    </source>
</evidence>
<feature type="domain" description="Cytochrome C biogenesis protein transmembrane" evidence="7">
    <location>
        <begin position="211"/>
        <end position="427"/>
    </location>
</feature>
<dbReference type="Gene3D" id="2.60.40.1250">
    <property type="entry name" value="Thiol:disulfide interchange protein DsbD, N-terminal domain"/>
    <property type="match status" value="1"/>
</dbReference>
<organism evidence="9 10">
    <name type="scientific">Tenacibaculum geojense</name>
    <dbReference type="NCBI Taxonomy" id="915352"/>
    <lineage>
        <taxon>Bacteria</taxon>
        <taxon>Pseudomonadati</taxon>
        <taxon>Bacteroidota</taxon>
        <taxon>Flavobacteriia</taxon>
        <taxon>Flavobacteriales</taxon>
        <taxon>Flavobacteriaceae</taxon>
        <taxon>Tenacibaculum</taxon>
    </lineage>
</organism>
<feature type="transmembrane region" description="Helical" evidence="6">
    <location>
        <begin position="375"/>
        <end position="393"/>
    </location>
</feature>
<evidence type="ECO:0000256" key="1">
    <source>
        <dbReference type="ARBA" id="ARBA00004141"/>
    </source>
</evidence>
<keyword evidence="5 6" id="KW-0472">Membrane</keyword>
<evidence type="ECO:0000256" key="2">
    <source>
        <dbReference type="ARBA" id="ARBA00022692"/>
    </source>
</evidence>
<feature type="transmembrane region" description="Helical" evidence="6">
    <location>
        <begin position="210"/>
        <end position="234"/>
    </location>
</feature>
<dbReference type="InterPro" id="IPR003834">
    <property type="entry name" value="Cyt_c_assmbl_TM_dom"/>
</dbReference>
<dbReference type="SUPFAM" id="SSF52833">
    <property type="entry name" value="Thioredoxin-like"/>
    <property type="match status" value="1"/>
</dbReference>
<feature type="domain" description="Thiol:disulfide interchange protein DsbD N-terminal" evidence="8">
    <location>
        <begin position="39"/>
        <end position="143"/>
    </location>
</feature>
<dbReference type="Gene3D" id="3.40.30.10">
    <property type="entry name" value="Glutaredoxin"/>
    <property type="match status" value="1"/>
</dbReference>
<feature type="transmembrane region" description="Helical" evidence="6">
    <location>
        <begin position="291"/>
        <end position="312"/>
    </location>
</feature>
<dbReference type="RefSeq" id="WP_386108192.1">
    <property type="nucleotide sequence ID" value="NZ_JBHTJR010000051.1"/>
</dbReference>
<evidence type="ECO:0000259" key="7">
    <source>
        <dbReference type="Pfam" id="PF02683"/>
    </source>
</evidence>
<dbReference type="InterPro" id="IPR036249">
    <property type="entry name" value="Thioredoxin-like_sf"/>
</dbReference>
<keyword evidence="3" id="KW-0201">Cytochrome c-type biogenesis</keyword>
<gene>
    <name evidence="9" type="ORF">ACFQ1U_10750</name>
</gene>
<feature type="transmembrane region" description="Helical" evidence="6">
    <location>
        <begin position="333"/>
        <end position="355"/>
    </location>
</feature>
<evidence type="ECO:0000313" key="10">
    <source>
        <dbReference type="Proteomes" id="UP001597062"/>
    </source>
</evidence>
<dbReference type="Pfam" id="PF11412">
    <property type="entry name" value="DsbD_N"/>
    <property type="match status" value="1"/>
</dbReference>
<accession>A0ABW3JTX8</accession>
<feature type="transmembrane region" description="Helical" evidence="6">
    <location>
        <begin position="255"/>
        <end position="276"/>
    </location>
</feature>
<name>A0ABW3JTX8_9FLAO</name>
<feature type="transmembrane region" description="Helical" evidence="6">
    <location>
        <begin position="443"/>
        <end position="462"/>
    </location>
</feature>
<keyword evidence="4 6" id="KW-1133">Transmembrane helix</keyword>
<keyword evidence="10" id="KW-1185">Reference proteome</keyword>
<reference evidence="10" key="1">
    <citation type="journal article" date="2019" name="Int. J. Syst. Evol. Microbiol.">
        <title>The Global Catalogue of Microorganisms (GCM) 10K type strain sequencing project: providing services to taxonomists for standard genome sequencing and annotation.</title>
        <authorList>
            <consortium name="The Broad Institute Genomics Platform"/>
            <consortium name="The Broad Institute Genome Sequencing Center for Infectious Disease"/>
            <person name="Wu L."/>
            <person name="Ma J."/>
        </authorList>
    </citation>
    <scope>NUCLEOTIDE SEQUENCE [LARGE SCALE GENOMIC DNA]</scope>
    <source>
        <strain evidence="10">CCUG 60527</strain>
    </source>
</reference>
<protein>
    <submittedName>
        <fullName evidence="9">Protein-disulfide reductase DsbD family protein</fullName>
    </submittedName>
</protein>
<feature type="transmembrane region" description="Helical" evidence="6">
    <location>
        <begin position="405"/>
        <end position="423"/>
    </location>
</feature>
<sequence>MKKIIFLFLALISFSGFSQIFEPIKWKTGVQKISDTEYYLITTATIDDGWHLYSQDVPKGGPRPSVFSYKSNENYELIGETIEEEGITEEDQTFKMVIKYFAKKTTFKQKIKLLSEKTKIDADVEFMVCNNVRCLPPKVETLTFIAPAGAKFNTDSAKETVNAVSNQEANMLLYGINDGDIKQPVVDLSSDENTAAANTSVEKKNEGSNLWSIFGLGFIGGLLALLTPCVFPMIPLTVSFFTKKDESKGSGVSKALLYGFFILAVYLLLSIPFHLLDSINPDILNEISTNIWLNIIFFVVFVFFAGSFFGFYELTLPSSWTNKTTQGESAGGLLGVFFMALTLAIVSFSCTGPILGSLLAGSLSSDGGAWQLTSGMAGFGFALGLPFTLFAMFPNMLKSLPKSGGWMNTVKVVLGFLELALAFKFLSNADLVAHWNLLKIEPFLILWIVIFGGLTLYLFGIIKFPHDSPLQKIGIPRIAIGVIVAAFTIYLASGFRIKEETKTFTPLSLLSGLAPPVGYSFLYPNDCPNNLTCFKDLKEGMAYAKKVNKPIMLDFTGYACVNCRKMEEHVWPVKEVDDVLRNDYVLISLYVDDKKELPKEEQIVVNRINGGTRQLVNYGHKWSHFQTIFFKTNTQPYYVLLNSDGSQMLNQPVGYTPDESLYLDWLNDGKEKAEDSLDNLFNTSDLIN</sequence>
<dbReference type="InterPro" id="IPR028250">
    <property type="entry name" value="DsbDN"/>
</dbReference>
<evidence type="ECO:0000259" key="8">
    <source>
        <dbReference type="Pfam" id="PF11412"/>
    </source>
</evidence>
<dbReference type="EMBL" id="JBHTJR010000051">
    <property type="protein sequence ID" value="MFD0993685.1"/>
    <property type="molecule type" value="Genomic_DNA"/>
</dbReference>
<dbReference type="PANTHER" id="PTHR32234:SF0">
    <property type="entry name" value="THIOL:DISULFIDE INTERCHANGE PROTEIN DSBD"/>
    <property type="match status" value="1"/>
</dbReference>
<proteinExistence type="predicted"/>
<comment type="subcellular location">
    <subcellularLocation>
        <location evidence="1">Membrane</location>
        <topology evidence="1">Multi-pass membrane protein</topology>
    </subcellularLocation>
</comment>
<evidence type="ECO:0000313" key="9">
    <source>
        <dbReference type="EMBL" id="MFD0993685.1"/>
    </source>
</evidence>
<evidence type="ECO:0000256" key="3">
    <source>
        <dbReference type="ARBA" id="ARBA00022748"/>
    </source>
</evidence>
<comment type="caution">
    <text evidence="9">The sequence shown here is derived from an EMBL/GenBank/DDBJ whole genome shotgun (WGS) entry which is preliminary data.</text>
</comment>
<evidence type="ECO:0000256" key="4">
    <source>
        <dbReference type="ARBA" id="ARBA00022989"/>
    </source>
</evidence>
<dbReference type="PANTHER" id="PTHR32234">
    <property type="entry name" value="THIOL:DISULFIDE INTERCHANGE PROTEIN DSBD"/>
    <property type="match status" value="1"/>
</dbReference>
<dbReference type="InterPro" id="IPR036929">
    <property type="entry name" value="DsbDN_sf"/>
</dbReference>
<dbReference type="Proteomes" id="UP001597062">
    <property type="component" value="Unassembled WGS sequence"/>
</dbReference>
<feature type="transmembrane region" description="Helical" evidence="6">
    <location>
        <begin position="474"/>
        <end position="492"/>
    </location>
</feature>
<evidence type="ECO:0000256" key="6">
    <source>
        <dbReference type="SAM" id="Phobius"/>
    </source>
</evidence>